<gene>
    <name evidence="1" type="ORF">DMAD_00004</name>
</gene>
<dbReference type="Proteomes" id="UP001500889">
    <property type="component" value="Chromosome A"/>
</dbReference>
<protein>
    <submittedName>
        <fullName evidence="1">Uncharacterized protein</fullName>
    </submittedName>
</protein>
<organism evidence="1 2">
    <name type="scientific">Drosophila madeirensis</name>
    <name type="common">Fruit fly</name>
    <dbReference type="NCBI Taxonomy" id="30013"/>
    <lineage>
        <taxon>Eukaryota</taxon>
        <taxon>Metazoa</taxon>
        <taxon>Ecdysozoa</taxon>
        <taxon>Arthropoda</taxon>
        <taxon>Hexapoda</taxon>
        <taxon>Insecta</taxon>
        <taxon>Pterygota</taxon>
        <taxon>Neoptera</taxon>
        <taxon>Endopterygota</taxon>
        <taxon>Diptera</taxon>
        <taxon>Brachycera</taxon>
        <taxon>Muscomorpha</taxon>
        <taxon>Ephydroidea</taxon>
        <taxon>Drosophilidae</taxon>
        <taxon>Drosophila</taxon>
        <taxon>Sophophora</taxon>
    </lineage>
</organism>
<sequence length="128" mass="14005">MKAVQAPSAPTRVTESPKAVANDALMQLVGLHGSISAPASKVLYPVSTTTHAVGRMLVLLDCRSDAKVVGGAADLEVDLAGGESSLDGSERDFGREVWRDPPRWRSVWWPFPHTRHLSPLRHERPVCW</sequence>
<dbReference type="AlphaFoldDB" id="A0AAU9FUT4"/>
<name>A0AAU9FUT4_DROMD</name>
<reference evidence="1 2" key="1">
    <citation type="submission" date="2024-02" db="EMBL/GenBank/DDBJ databases">
        <title>A chromosome-level genome assembly of Drosophila madeirensis, a fruit fly species endemic to Madeira island.</title>
        <authorList>
            <person name="Tomihara K."/>
            <person name="Llopart A."/>
            <person name="Yamamoto D."/>
        </authorList>
    </citation>
    <scope>NUCLEOTIDE SEQUENCE [LARGE SCALE GENOMIC DNA]</scope>
    <source>
        <strain evidence="1 2">RF1</strain>
    </source>
</reference>
<accession>A0AAU9FUT4</accession>
<evidence type="ECO:0000313" key="2">
    <source>
        <dbReference type="Proteomes" id="UP001500889"/>
    </source>
</evidence>
<proteinExistence type="predicted"/>
<dbReference type="EMBL" id="AP029266">
    <property type="protein sequence ID" value="BFF99866.1"/>
    <property type="molecule type" value="Genomic_DNA"/>
</dbReference>
<keyword evidence="2" id="KW-1185">Reference proteome</keyword>
<evidence type="ECO:0000313" key="1">
    <source>
        <dbReference type="EMBL" id="BFF99866.1"/>
    </source>
</evidence>